<dbReference type="InterPro" id="IPR013830">
    <property type="entry name" value="SGNH_hydro"/>
</dbReference>
<evidence type="ECO:0000313" key="3">
    <source>
        <dbReference type="EMBL" id="SPP66854.1"/>
    </source>
</evidence>
<proteinExistence type="predicted"/>
<dbReference type="InterPro" id="IPR051532">
    <property type="entry name" value="Ester_Hydrolysis_Enzymes"/>
</dbReference>
<evidence type="ECO:0000256" key="1">
    <source>
        <dbReference type="SAM" id="MobiDB-lite"/>
    </source>
</evidence>
<evidence type="ECO:0000313" key="4">
    <source>
        <dbReference type="Proteomes" id="UP000248168"/>
    </source>
</evidence>
<dbReference type="Pfam" id="PF13472">
    <property type="entry name" value="Lipase_GDSL_2"/>
    <property type="match status" value="1"/>
</dbReference>
<gene>
    <name evidence="3" type="ORF">NITLEN_90109</name>
</gene>
<dbReference type="Gene3D" id="3.40.50.1110">
    <property type="entry name" value="SGNH hydrolase"/>
    <property type="match status" value="1"/>
</dbReference>
<dbReference type="AlphaFoldDB" id="A0A330LAW9"/>
<protein>
    <recommendedName>
        <fullName evidence="2">SGNH hydrolase-type esterase domain-containing protein</fullName>
    </recommendedName>
</protein>
<dbReference type="EMBL" id="OUNR01000022">
    <property type="protein sequence ID" value="SPP66854.1"/>
    <property type="molecule type" value="Genomic_DNA"/>
</dbReference>
<feature type="domain" description="SGNH hydrolase-type esterase" evidence="2">
    <location>
        <begin position="28"/>
        <end position="212"/>
    </location>
</feature>
<keyword evidence="4" id="KW-1185">Reference proteome</keyword>
<dbReference type="PANTHER" id="PTHR30383:SF5">
    <property type="entry name" value="SGNH HYDROLASE-TYPE ESTERASE DOMAIN-CONTAINING PROTEIN"/>
    <property type="match status" value="1"/>
</dbReference>
<dbReference type="PANTHER" id="PTHR30383">
    <property type="entry name" value="THIOESTERASE 1/PROTEASE 1/LYSOPHOSPHOLIPASE L1"/>
    <property type="match status" value="1"/>
</dbReference>
<reference evidence="4" key="1">
    <citation type="submission" date="2018-04" db="EMBL/GenBank/DDBJ databases">
        <authorList>
            <person name="Lucker S."/>
            <person name="Sakoula D."/>
        </authorList>
    </citation>
    <scope>NUCLEOTIDE SEQUENCE [LARGE SCALE GENOMIC DNA]</scope>
</reference>
<feature type="region of interest" description="Disordered" evidence="1">
    <location>
        <begin position="38"/>
        <end position="57"/>
    </location>
</feature>
<dbReference type="Proteomes" id="UP000248168">
    <property type="component" value="Unassembled WGS sequence"/>
</dbReference>
<dbReference type="InParanoid" id="A0A330LAW9"/>
<organism evidence="3 4">
    <name type="scientific">Nitrospira lenta</name>
    <dbReference type="NCBI Taxonomy" id="1436998"/>
    <lineage>
        <taxon>Bacteria</taxon>
        <taxon>Pseudomonadati</taxon>
        <taxon>Nitrospirota</taxon>
        <taxon>Nitrospiria</taxon>
        <taxon>Nitrospirales</taxon>
        <taxon>Nitrospiraceae</taxon>
        <taxon>Nitrospira</taxon>
    </lineage>
</organism>
<evidence type="ECO:0000259" key="2">
    <source>
        <dbReference type="Pfam" id="PF13472"/>
    </source>
</evidence>
<accession>A0A330LAW9</accession>
<dbReference type="InterPro" id="IPR036514">
    <property type="entry name" value="SGNH_hydro_sf"/>
</dbReference>
<dbReference type="GO" id="GO:0004622">
    <property type="term" value="F:phosphatidylcholine lysophospholipase activity"/>
    <property type="evidence" value="ECO:0007669"/>
    <property type="project" value="TreeGrafter"/>
</dbReference>
<sequence>MSIGLVSSPDGRYNRGIMHSRSPVHIVCFGDSLTAGFQSPTRENPQGSSTPYGESLQESVGSAGRVSISGICGELTGEMVLRFRKDVLAHEPRFVVILGGTNDLGWNGPTHEIMRNLVKMYEQTLAAGVVPVPVTVPSLRVEDAGNSREGMAWVAEHLARRFELNGLILDYARTKHLTAVDLFAATAEPETNLLAREYSNDGLHLTTAGYRLFADLVYRQVLQPVLSKSS</sequence>
<name>A0A330LAW9_9BACT</name>
<dbReference type="SUPFAM" id="SSF52266">
    <property type="entry name" value="SGNH hydrolase"/>
    <property type="match status" value="1"/>
</dbReference>